<feature type="transmembrane region" description="Helical" evidence="13">
    <location>
        <begin position="67"/>
        <end position="91"/>
    </location>
</feature>
<dbReference type="GO" id="GO:0062054">
    <property type="term" value="F:fluoride channel activity"/>
    <property type="evidence" value="ECO:0007669"/>
    <property type="project" value="UniProtKB-UniRule"/>
</dbReference>
<protein>
    <recommendedName>
        <fullName evidence="13">Fluoride-specific ion channel FluC</fullName>
    </recommendedName>
</protein>
<comment type="similarity">
    <text evidence="10 13">Belongs to the fluoride channel Fluc/FEX (TC 1.A.43) family.</text>
</comment>
<evidence type="ECO:0000256" key="1">
    <source>
        <dbReference type="ARBA" id="ARBA00004651"/>
    </source>
</evidence>
<evidence type="ECO:0000256" key="9">
    <source>
        <dbReference type="ARBA" id="ARBA00023303"/>
    </source>
</evidence>
<evidence type="ECO:0000256" key="5">
    <source>
        <dbReference type="ARBA" id="ARBA00022723"/>
    </source>
</evidence>
<evidence type="ECO:0000313" key="14">
    <source>
        <dbReference type="EMBL" id="GAB77945.1"/>
    </source>
</evidence>
<evidence type="ECO:0000313" key="15">
    <source>
        <dbReference type="Proteomes" id="UP000008495"/>
    </source>
</evidence>
<dbReference type="EMBL" id="BAGZ01000008">
    <property type="protein sequence ID" value="GAB77945.1"/>
    <property type="molecule type" value="Genomic_DNA"/>
</dbReference>
<evidence type="ECO:0000256" key="4">
    <source>
        <dbReference type="ARBA" id="ARBA00022692"/>
    </source>
</evidence>
<evidence type="ECO:0000256" key="7">
    <source>
        <dbReference type="ARBA" id="ARBA00023065"/>
    </source>
</evidence>
<dbReference type="GO" id="GO:0005886">
    <property type="term" value="C:plasma membrane"/>
    <property type="evidence" value="ECO:0007669"/>
    <property type="project" value="UniProtKB-SubCell"/>
</dbReference>
<keyword evidence="4 13" id="KW-0812">Transmembrane</keyword>
<evidence type="ECO:0000256" key="11">
    <source>
        <dbReference type="ARBA" id="ARBA00035585"/>
    </source>
</evidence>
<reference evidence="14 15" key="1">
    <citation type="submission" date="2012-08" db="EMBL/GenBank/DDBJ databases">
        <title>Whole genome shotgun sequence of Austwickia chelonae NBRC 105200.</title>
        <authorList>
            <person name="Yoshida I."/>
            <person name="Hosoyama A."/>
            <person name="Tsuchikane K."/>
            <person name="Katsumata H."/>
            <person name="Ando Y."/>
            <person name="Ohji S."/>
            <person name="Hamada M."/>
            <person name="Tamura T."/>
            <person name="Yamazoe A."/>
            <person name="Yamazaki S."/>
            <person name="Fujita N."/>
        </authorList>
    </citation>
    <scope>NUCLEOTIDE SEQUENCE [LARGE SCALE GENOMIC DNA]</scope>
    <source>
        <strain evidence="14 15">NBRC 105200</strain>
    </source>
</reference>
<dbReference type="PANTHER" id="PTHR28259">
    <property type="entry name" value="FLUORIDE EXPORT PROTEIN 1-RELATED"/>
    <property type="match status" value="1"/>
</dbReference>
<dbReference type="InterPro" id="IPR003691">
    <property type="entry name" value="FluC"/>
</dbReference>
<evidence type="ECO:0000256" key="10">
    <source>
        <dbReference type="ARBA" id="ARBA00035120"/>
    </source>
</evidence>
<feature type="transmembrane region" description="Helical" evidence="13">
    <location>
        <begin position="31"/>
        <end position="55"/>
    </location>
</feature>
<dbReference type="PANTHER" id="PTHR28259:SF16">
    <property type="entry name" value="FLUORIDE-SPECIFIC ION CHANNEL FLUC 2"/>
    <property type="match status" value="1"/>
</dbReference>
<gene>
    <name evidence="13 14" type="primary">crcB</name>
    <name evidence="13" type="synonym">fluC</name>
    <name evidence="14" type="ORF">AUCHE_08_01880</name>
</gene>
<accession>K6VRF8</accession>
<proteinExistence type="inferred from homology"/>
<feature type="transmembrane region" description="Helical" evidence="13">
    <location>
        <begin position="97"/>
        <end position="119"/>
    </location>
</feature>
<evidence type="ECO:0000256" key="6">
    <source>
        <dbReference type="ARBA" id="ARBA00022989"/>
    </source>
</evidence>
<feature type="binding site" evidence="13">
    <location>
        <position position="74"/>
    </location>
    <ligand>
        <name>Na(+)</name>
        <dbReference type="ChEBI" id="CHEBI:29101"/>
        <note>structural</note>
    </ligand>
</feature>
<keyword evidence="7 13" id="KW-0406">Ion transport</keyword>
<keyword evidence="13" id="KW-0915">Sodium</keyword>
<name>K6VRF8_9MICO</name>
<dbReference type="HAMAP" id="MF_00454">
    <property type="entry name" value="FluC"/>
    <property type="match status" value="1"/>
</dbReference>
<dbReference type="Proteomes" id="UP000008495">
    <property type="component" value="Unassembled WGS sequence"/>
</dbReference>
<evidence type="ECO:0000256" key="3">
    <source>
        <dbReference type="ARBA" id="ARBA00022475"/>
    </source>
</evidence>
<dbReference type="STRING" id="100225.SAMN05421595_0456"/>
<keyword evidence="9 13" id="KW-0407">Ion channel</keyword>
<comment type="catalytic activity">
    <reaction evidence="11">
        <text>fluoride(in) = fluoride(out)</text>
        <dbReference type="Rhea" id="RHEA:76159"/>
        <dbReference type="ChEBI" id="CHEBI:17051"/>
    </reaction>
    <physiologicalReaction direction="left-to-right" evidence="11">
        <dbReference type="Rhea" id="RHEA:76160"/>
    </physiologicalReaction>
</comment>
<comment type="activity regulation">
    <text evidence="13">Na(+) is not transported, but it plays an essential structural role and its presence is essential for fluoride channel function.</text>
</comment>
<keyword evidence="5 13" id="KW-0479">Metal-binding</keyword>
<evidence type="ECO:0000256" key="8">
    <source>
        <dbReference type="ARBA" id="ARBA00023136"/>
    </source>
</evidence>
<dbReference type="AlphaFoldDB" id="K6VRF8"/>
<evidence type="ECO:0000256" key="12">
    <source>
        <dbReference type="ARBA" id="ARBA00049940"/>
    </source>
</evidence>
<dbReference type="eggNOG" id="COG0239">
    <property type="taxonomic scope" value="Bacteria"/>
</dbReference>
<keyword evidence="15" id="KW-1185">Reference proteome</keyword>
<dbReference type="Pfam" id="PF02537">
    <property type="entry name" value="CRCB"/>
    <property type="match status" value="1"/>
</dbReference>
<feature type="binding site" evidence="13">
    <location>
        <position position="77"/>
    </location>
    <ligand>
        <name>Na(+)</name>
        <dbReference type="ChEBI" id="CHEBI:29101"/>
        <note>structural</note>
    </ligand>
</feature>
<organism evidence="14 15">
    <name type="scientific">Austwickia chelonae NBRC 105200</name>
    <dbReference type="NCBI Taxonomy" id="1184607"/>
    <lineage>
        <taxon>Bacteria</taxon>
        <taxon>Bacillati</taxon>
        <taxon>Actinomycetota</taxon>
        <taxon>Actinomycetes</taxon>
        <taxon>Micrococcales</taxon>
        <taxon>Dermatophilaceae</taxon>
        <taxon>Austwickia</taxon>
    </lineage>
</organism>
<dbReference type="GO" id="GO:0140114">
    <property type="term" value="P:cellular detoxification of fluoride"/>
    <property type="evidence" value="ECO:0007669"/>
    <property type="project" value="UniProtKB-UniRule"/>
</dbReference>
<keyword evidence="2 13" id="KW-0813">Transport</keyword>
<keyword evidence="3 13" id="KW-1003">Cell membrane</keyword>
<evidence type="ECO:0000256" key="13">
    <source>
        <dbReference type="HAMAP-Rule" id="MF_00454"/>
    </source>
</evidence>
<comment type="subcellular location">
    <subcellularLocation>
        <location evidence="1 13">Cell membrane</location>
        <topology evidence="1 13">Multi-pass membrane protein</topology>
    </subcellularLocation>
</comment>
<comment type="function">
    <text evidence="12 13">Fluoride-specific ion channel. Important for reducing fluoride concentration in the cell, thus reducing its toxicity.</text>
</comment>
<keyword evidence="6 13" id="KW-1133">Transmembrane helix</keyword>
<evidence type="ECO:0000256" key="2">
    <source>
        <dbReference type="ARBA" id="ARBA00022448"/>
    </source>
</evidence>
<dbReference type="GO" id="GO:0046872">
    <property type="term" value="F:metal ion binding"/>
    <property type="evidence" value="ECO:0007669"/>
    <property type="project" value="UniProtKB-KW"/>
</dbReference>
<comment type="caution">
    <text evidence="14">The sequence shown here is derived from an EMBL/GenBank/DDBJ whole genome shotgun (WGS) entry which is preliminary data.</text>
</comment>
<keyword evidence="8 13" id="KW-0472">Membrane</keyword>
<sequence>MIVAVAVAGGLGAMARFVVDGAVTSRSSCSVPLGTLCVNVSGSCALGFLTAWWTCQGGSGGGELRPLLAVGFLGGYTTFSTACVESVRLAVDERRKAALLLALGSYAASLFAAGLGFVAGCMC</sequence>
<dbReference type="RefSeq" id="WP_006502697.1">
    <property type="nucleotide sequence ID" value="NZ_BAGZ01000008.1"/>
</dbReference>